<reference evidence="1" key="1">
    <citation type="submission" date="2022-11" db="UniProtKB">
        <authorList>
            <consortium name="EnsemblMetazoa"/>
        </authorList>
    </citation>
    <scope>IDENTIFICATION</scope>
</reference>
<keyword evidence="2" id="KW-1185">Reference proteome</keyword>
<organism evidence="1 2">
    <name type="scientific">Patiria miniata</name>
    <name type="common">Bat star</name>
    <name type="synonym">Asterina miniata</name>
    <dbReference type="NCBI Taxonomy" id="46514"/>
    <lineage>
        <taxon>Eukaryota</taxon>
        <taxon>Metazoa</taxon>
        <taxon>Echinodermata</taxon>
        <taxon>Eleutherozoa</taxon>
        <taxon>Asterozoa</taxon>
        <taxon>Asteroidea</taxon>
        <taxon>Valvatacea</taxon>
        <taxon>Valvatida</taxon>
        <taxon>Asterinidae</taxon>
        <taxon>Patiria</taxon>
    </lineage>
</organism>
<dbReference type="GeneID" id="119733386"/>
<sequence length="114" mass="13330">MLIGLRCWQPFFFLMYNKKARLPCEVQENIKVTQEKKKKAYAKRKGKNVNAFQLEEGMFVPKRNYKKIGRKGSKMEPNWIGLCRISNISDNNVVTLKSGDGRLKLKNKVQNEHL</sequence>
<dbReference type="Proteomes" id="UP000887568">
    <property type="component" value="Unplaced"/>
</dbReference>
<name>A0A914AG00_PATMI</name>
<accession>A0A914AG00</accession>
<evidence type="ECO:0000313" key="1">
    <source>
        <dbReference type="EnsemblMetazoa" id="XP_038062895.1"/>
    </source>
</evidence>
<evidence type="ECO:0000313" key="2">
    <source>
        <dbReference type="Proteomes" id="UP000887568"/>
    </source>
</evidence>
<dbReference type="OrthoDB" id="413122at2759"/>
<dbReference type="RefSeq" id="XP_038062895.1">
    <property type="nucleotide sequence ID" value="XM_038206967.1"/>
</dbReference>
<dbReference type="EnsemblMetazoa" id="XM_038206967.1">
    <property type="protein sequence ID" value="XP_038062895.1"/>
    <property type="gene ID" value="LOC119733386"/>
</dbReference>
<protein>
    <submittedName>
        <fullName evidence="1">Uncharacterized protein</fullName>
    </submittedName>
</protein>
<proteinExistence type="predicted"/>
<dbReference type="AlphaFoldDB" id="A0A914AG00"/>